<evidence type="ECO:0000313" key="2">
    <source>
        <dbReference type="EMBL" id="VDN02979.1"/>
    </source>
</evidence>
<reference evidence="4" key="1">
    <citation type="submission" date="2017-02" db="UniProtKB">
        <authorList>
            <consortium name="WormBaseParasite"/>
        </authorList>
    </citation>
    <scope>IDENTIFICATION</scope>
</reference>
<protein>
    <submittedName>
        <fullName evidence="4">Stork_head domain-containing protein</fullName>
    </submittedName>
</protein>
<reference evidence="2 3" key="2">
    <citation type="submission" date="2018-11" db="EMBL/GenBank/DDBJ databases">
        <authorList>
            <consortium name="Pathogen Informatics"/>
        </authorList>
    </citation>
    <scope>NUCLEOTIDE SEQUENCE [LARGE SCALE GENOMIC DNA]</scope>
</reference>
<dbReference type="InterPro" id="IPR040126">
    <property type="entry name" value="STOX1/2"/>
</dbReference>
<sequence length="270" mass="30889">MSTPCFGIIFEKVTNNKVTGHKLFQSFIKENKACFWNMKLGEAINSMKYVGYIKPSTLFITSLNENHMQTLRDAWVQQILRSAKGYRIKTFGDVESIGIHKIDQIHLVPLLDIVCDVVAKMNQSGRPAVLQTLQNEIGKEYPEIKTPSMRTLRQAIQTLLKQKTLKYDLKQLRICFPSTPPYRSKKITITKCTVECQTGQSVANGYTPSNHFKTKKNLLARLFMKKDCAQKVSQPIEHCRNRTRLRGHPERPTISAECNNDVVMPSKTKK</sequence>
<dbReference type="PANTHER" id="PTHR22437">
    <property type="entry name" value="WINGED HELIX DOMAIN-CONTAINING PROTEIN"/>
    <property type="match status" value="1"/>
</dbReference>
<dbReference type="STRING" id="103827.A0A0N5CZ15"/>
<dbReference type="GO" id="GO:0006357">
    <property type="term" value="P:regulation of transcription by RNA polymerase II"/>
    <property type="evidence" value="ECO:0007669"/>
    <property type="project" value="InterPro"/>
</dbReference>
<accession>A0A0N5CZ15</accession>
<evidence type="ECO:0000313" key="4">
    <source>
        <dbReference type="WBParaSite" id="TCLT_0000571401-mRNA-1"/>
    </source>
</evidence>
<keyword evidence="3" id="KW-1185">Reference proteome</keyword>
<dbReference type="GO" id="GO:0005737">
    <property type="term" value="C:cytoplasm"/>
    <property type="evidence" value="ECO:0007669"/>
    <property type="project" value="TreeGrafter"/>
</dbReference>
<feature type="domain" description="Winged helix Storkhead-box1" evidence="1">
    <location>
        <begin position="100"/>
        <end position="165"/>
    </location>
</feature>
<dbReference type="Proteomes" id="UP000276776">
    <property type="component" value="Unassembled WGS sequence"/>
</dbReference>
<dbReference type="GO" id="GO:0005634">
    <property type="term" value="C:nucleus"/>
    <property type="evidence" value="ECO:0007669"/>
    <property type="project" value="TreeGrafter"/>
</dbReference>
<evidence type="ECO:0000259" key="1">
    <source>
        <dbReference type="Pfam" id="PF10264"/>
    </source>
</evidence>
<evidence type="ECO:0000313" key="3">
    <source>
        <dbReference type="Proteomes" id="UP000276776"/>
    </source>
</evidence>
<organism evidence="4">
    <name type="scientific">Thelazia callipaeda</name>
    <name type="common">Oriental eyeworm</name>
    <name type="synonym">Parasitic nematode</name>
    <dbReference type="NCBI Taxonomy" id="103827"/>
    <lineage>
        <taxon>Eukaryota</taxon>
        <taxon>Metazoa</taxon>
        <taxon>Ecdysozoa</taxon>
        <taxon>Nematoda</taxon>
        <taxon>Chromadorea</taxon>
        <taxon>Rhabditida</taxon>
        <taxon>Spirurina</taxon>
        <taxon>Spiruromorpha</taxon>
        <taxon>Thelazioidea</taxon>
        <taxon>Thelaziidae</taxon>
        <taxon>Thelazia</taxon>
    </lineage>
</organism>
<proteinExistence type="predicted"/>
<dbReference type="InterPro" id="IPR019391">
    <property type="entry name" value="Storkhead-box_WHD"/>
</dbReference>
<dbReference type="Pfam" id="PF10264">
    <property type="entry name" value="WHD_Storkhead"/>
    <property type="match status" value="1"/>
</dbReference>
<dbReference type="OrthoDB" id="10020110at2759"/>
<dbReference type="EMBL" id="UYYF01004358">
    <property type="protein sequence ID" value="VDN02979.1"/>
    <property type="molecule type" value="Genomic_DNA"/>
</dbReference>
<dbReference type="AlphaFoldDB" id="A0A0N5CZ15"/>
<dbReference type="WBParaSite" id="TCLT_0000571401-mRNA-1">
    <property type="protein sequence ID" value="TCLT_0000571401-mRNA-1"/>
    <property type="gene ID" value="TCLT_0000571401"/>
</dbReference>
<dbReference type="GO" id="GO:0000977">
    <property type="term" value="F:RNA polymerase II transcription regulatory region sequence-specific DNA binding"/>
    <property type="evidence" value="ECO:0007669"/>
    <property type="project" value="TreeGrafter"/>
</dbReference>
<name>A0A0N5CZ15_THECL</name>
<gene>
    <name evidence="2" type="ORF">TCLT_LOCUS5703</name>
</gene>
<dbReference type="PANTHER" id="PTHR22437:SF0">
    <property type="entry name" value="FI21431P1"/>
    <property type="match status" value="1"/>
</dbReference>